<feature type="domain" description="FKB95-like N-terminal Kelch" evidence="2">
    <location>
        <begin position="86"/>
        <end position="179"/>
    </location>
</feature>
<keyword evidence="4" id="KW-1185">Reference proteome</keyword>
<dbReference type="PANTHER" id="PTHR24414">
    <property type="entry name" value="F-BOX/KELCH-REPEAT PROTEIN SKIP4"/>
    <property type="match status" value="1"/>
</dbReference>
<dbReference type="Proteomes" id="UP000824890">
    <property type="component" value="Unassembled WGS sequence"/>
</dbReference>
<name>A0ABQ8BFI3_BRANA</name>
<dbReference type="Gene3D" id="2.120.10.80">
    <property type="entry name" value="Kelch-type beta propeller"/>
    <property type="match status" value="1"/>
</dbReference>
<dbReference type="InterPro" id="IPR015915">
    <property type="entry name" value="Kelch-typ_b-propeller"/>
</dbReference>
<dbReference type="PANTHER" id="PTHR24414:SF176">
    <property type="entry name" value="F-BOX DOMAIN-CONTAINING PROTEIN"/>
    <property type="match status" value="1"/>
</dbReference>
<dbReference type="EMBL" id="JAGKQM010000011">
    <property type="protein sequence ID" value="KAH0903602.1"/>
    <property type="molecule type" value="Genomic_DNA"/>
</dbReference>
<comment type="caution">
    <text evidence="3">The sequence shown here is derived from an EMBL/GenBank/DDBJ whole genome shotgun (WGS) entry which is preliminary data.</text>
</comment>
<feature type="domain" description="F-box" evidence="1">
    <location>
        <begin position="28"/>
        <end position="65"/>
    </location>
</feature>
<dbReference type="InterPro" id="IPR050354">
    <property type="entry name" value="F-box/kelch-repeat_ARATH"/>
</dbReference>
<dbReference type="SUPFAM" id="SSF117281">
    <property type="entry name" value="Kelch motif"/>
    <property type="match status" value="1"/>
</dbReference>
<evidence type="ECO:0000259" key="2">
    <source>
        <dbReference type="Pfam" id="PF25210"/>
    </source>
</evidence>
<dbReference type="InterPro" id="IPR057499">
    <property type="entry name" value="Kelch_FKB95"/>
</dbReference>
<evidence type="ECO:0000259" key="1">
    <source>
        <dbReference type="Pfam" id="PF00646"/>
    </source>
</evidence>
<reference evidence="3 4" key="1">
    <citation type="submission" date="2021-05" db="EMBL/GenBank/DDBJ databases">
        <title>Genome Assembly of Synthetic Allotetraploid Brassica napus Reveals Homoeologous Exchanges between Subgenomes.</title>
        <authorList>
            <person name="Davis J.T."/>
        </authorList>
    </citation>
    <scope>NUCLEOTIDE SEQUENCE [LARGE SCALE GENOMIC DNA]</scope>
    <source>
        <strain evidence="4">cv. Da-Ae</strain>
        <tissue evidence="3">Seedling</tissue>
    </source>
</reference>
<dbReference type="InterPro" id="IPR001810">
    <property type="entry name" value="F-box_dom"/>
</dbReference>
<gene>
    <name evidence="3" type="ORF">HID58_043105</name>
</gene>
<dbReference type="CDD" id="cd22152">
    <property type="entry name" value="F-box_AtAFR-like"/>
    <property type="match status" value="1"/>
</dbReference>
<protein>
    <recommendedName>
        <fullName evidence="5">F-box domain-containing protein</fullName>
    </recommendedName>
</protein>
<accession>A0ABQ8BFI3</accession>
<evidence type="ECO:0008006" key="5">
    <source>
        <dbReference type="Google" id="ProtNLM"/>
    </source>
</evidence>
<dbReference type="Pfam" id="PF00646">
    <property type="entry name" value="F-box"/>
    <property type="match status" value="1"/>
</dbReference>
<organism evidence="3 4">
    <name type="scientific">Brassica napus</name>
    <name type="common">Rape</name>
    <dbReference type="NCBI Taxonomy" id="3708"/>
    <lineage>
        <taxon>Eukaryota</taxon>
        <taxon>Viridiplantae</taxon>
        <taxon>Streptophyta</taxon>
        <taxon>Embryophyta</taxon>
        <taxon>Tracheophyta</taxon>
        <taxon>Spermatophyta</taxon>
        <taxon>Magnoliopsida</taxon>
        <taxon>eudicotyledons</taxon>
        <taxon>Gunneridae</taxon>
        <taxon>Pentapetalae</taxon>
        <taxon>rosids</taxon>
        <taxon>malvids</taxon>
        <taxon>Brassicales</taxon>
        <taxon>Brassicaceae</taxon>
        <taxon>Brassiceae</taxon>
        <taxon>Brassica</taxon>
    </lineage>
</organism>
<evidence type="ECO:0000313" key="4">
    <source>
        <dbReference type="Proteomes" id="UP000824890"/>
    </source>
</evidence>
<dbReference type="Pfam" id="PF25210">
    <property type="entry name" value="Kelch_FKB95"/>
    <property type="match status" value="1"/>
</dbReference>
<feature type="non-terminal residue" evidence="3">
    <location>
        <position position="1"/>
    </location>
</feature>
<dbReference type="InterPro" id="IPR036047">
    <property type="entry name" value="F-box-like_dom_sf"/>
</dbReference>
<proteinExistence type="predicted"/>
<dbReference type="SUPFAM" id="SSF81383">
    <property type="entry name" value="F-box domain"/>
    <property type="match status" value="1"/>
</dbReference>
<evidence type="ECO:0000313" key="3">
    <source>
        <dbReference type="EMBL" id="KAH0903602.1"/>
    </source>
</evidence>
<sequence length="187" mass="20712">FATHPSLQTISTLMMTTLNSDVEEQASFSLLPDDIILSCLALMSKSYYPKLSLVSKRFHALIVSNGLSPFGSDQVLTNDMEEYSYNKSTGNTLLVGIPSSSYVPKLKIGMVGSKHYAVRHYNIPPTSSPILIREEGTHTWRKAPSMKVARENPMVDILDGKIYVMGGCNADESTNWVDILRCLHVRG</sequence>